<evidence type="ECO:0000256" key="2">
    <source>
        <dbReference type="ARBA" id="ARBA00007165"/>
    </source>
</evidence>
<dbReference type="PROSITE" id="PS50895">
    <property type="entry name" value="SURF1"/>
    <property type="match status" value="1"/>
</dbReference>
<feature type="region of interest" description="Disordered" evidence="7">
    <location>
        <begin position="48"/>
        <end position="74"/>
    </location>
</feature>
<dbReference type="Pfam" id="PF02104">
    <property type="entry name" value="SURF1"/>
    <property type="match status" value="1"/>
</dbReference>
<organism evidence="8 9">
    <name type="scientific">Hamadaea flava</name>
    <dbReference type="NCBI Taxonomy" id="1742688"/>
    <lineage>
        <taxon>Bacteria</taxon>
        <taxon>Bacillati</taxon>
        <taxon>Actinomycetota</taxon>
        <taxon>Actinomycetes</taxon>
        <taxon>Micromonosporales</taxon>
        <taxon>Micromonosporaceae</taxon>
        <taxon>Hamadaea</taxon>
    </lineage>
</organism>
<evidence type="ECO:0000313" key="9">
    <source>
        <dbReference type="Proteomes" id="UP001595816"/>
    </source>
</evidence>
<dbReference type="PANTHER" id="PTHR23427">
    <property type="entry name" value="SURFEIT LOCUS PROTEIN"/>
    <property type="match status" value="1"/>
</dbReference>
<keyword evidence="5 6" id="KW-0472">Membrane</keyword>
<evidence type="ECO:0000256" key="1">
    <source>
        <dbReference type="ARBA" id="ARBA00004370"/>
    </source>
</evidence>
<dbReference type="PANTHER" id="PTHR23427:SF2">
    <property type="entry name" value="SURFEIT LOCUS PROTEIN 1"/>
    <property type="match status" value="1"/>
</dbReference>
<evidence type="ECO:0000256" key="7">
    <source>
        <dbReference type="SAM" id="MobiDB-lite"/>
    </source>
</evidence>
<dbReference type="Proteomes" id="UP001595816">
    <property type="component" value="Unassembled WGS sequence"/>
</dbReference>
<dbReference type="EMBL" id="JBHSAY010000005">
    <property type="protein sequence ID" value="MFC4130814.1"/>
    <property type="molecule type" value="Genomic_DNA"/>
</dbReference>
<protein>
    <recommendedName>
        <fullName evidence="6">SURF1-like protein</fullName>
    </recommendedName>
</protein>
<keyword evidence="3 6" id="KW-0812">Transmembrane</keyword>
<dbReference type="InterPro" id="IPR045214">
    <property type="entry name" value="Surf1/Surf4"/>
</dbReference>
<dbReference type="InterPro" id="IPR002994">
    <property type="entry name" value="Surf1/Shy1"/>
</dbReference>
<accession>A0ABV8LM31</accession>
<evidence type="ECO:0000256" key="6">
    <source>
        <dbReference type="RuleBase" id="RU363076"/>
    </source>
</evidence>
<reference evidence="9" key="1">
    <citation type="journal article" date="2019" name="Int. J. Syst. Evol. Microbiol.">
        <title>The Global Catalogue of Microorganisms (GCM) 10K type strain sequencing project: providing services to taxonomists for standard genome sequencing and annotation.</title>
        <authorList>
            <consortium name="The Broad Institute Genomics Platform"/>
            <consortium name="The Broad Institute Genome Sequencing Center for Infectious Disease"/>
            <person name="Wu L."/>
            <person name="Ma J."/>
        </authorList>
    </citation>
    <scope>NUCLEOTIDE SEQUENCE [LARGE SCALE GENOMIC DNA]</scope>
    <source>
        <strain evidence="9">CGMCC 4.7289</strain>
    </source>
</reference>
<evidence type="ECO:0000256" key="3">
    <source>
        <dbReference type="ARBA" id="ARBA00022692"/>
    </source>
</evidence>
<sequence length="267" mass="28238">MRTVLTARWLGLFVVALALAAIMVFLGRWQLDRYELRSAVNDRIAAGESGEPVPATSILPRPEGGAGTVGARTPDDVTWRRVSVTGVYDSSRELLVRNRTGQGQAGFEVVTPLVQADGTAVLIDRGWIPANPKGPTLAPDIPAAPTGTVTVVGRVHPSESGGTDTVTVDGKTEIRRIATGPIARYLNQYAVYDAYVLAIDGTPGVTAAPVGVPTQNAWQNAAYVVQWWLFAGLTLVGFVYLLRKEISQPASGPSDRVAGSPEAAPVP</sequence>
<evidence type="ECO:0000313" key="8">
    <source>
        <dbReference type="EMBL" id="MFC4130814.1"/>
    </source>
</evidence>
<name>A0ABV8LM31_9ACTN</name>
<comment type="similarity">
    <text evidence="2 6">Belongs to the SURF1 family.</text>
</comment>
<gene>
    <name evidence="8" type="ORF">ACFOZ4_09390</name>
</gene>
<feature type="transmembrane region" description="Helical" evidence="6">
    <location>
        <begin position="223"/>
        <end position="242"/>
    </location>
</feature>
<keyword evidence="9" id="KW-1185">Reference proteome</keyword>
<evidence type="ECO:0000256" key="4">
    <source>
        <dbReference type="ARBA" id="ARBA00022989"/>
    </source>
</evidence>
<comment type="subcellular location">
    <subcellularLocation>
        <location evidence="6">Cell membrane</location>
        <topology evidence="6">Multi-pass membrane protein</topology>
    </subcellularLocation>
    <subcellularLocation>
        <location evidence="1">Membrane</location>
    </subcellularLocation>
</comment>
<evidence type="ECO:0000256" key="5">
    <source>
        <dbReference type="ARBA" id="ARBA00023136"/>
    </source>
</evidence>
<keyword evidence="6" id="KW-1003">Cell membrane</keyword>
<keyword evidence="4 6" id="KW-1133">Transmembrane helix</keyword>
<comment type="caution">
    <text evidence="6">Lacks conserved residue(s) required for the propagation of feature annotation.</text>
</comment>
<dbReference type="RefSeq" id="WP_253757167.1">
    <property type="nucleotide sequence ID" value="NZ_JAMZDZ010000001.1"/>
</dbReference>
<dbReference type="CDD" id="cd06662">
    <property type="entry name" value="SURF1"/>
    <property type="match status" value="1"/>
</dbReference>
<proteinExistence type="inferred from homology"/>
<comment type="caution">
    <text evidence="8">The sequence shown here is derived from an EMBL/GenBank/DDBJ whole genome shotgun (WGS) entry which is preliminary data.</text>
</comment>